<feature type="domain" description="STAS" evidence="3">
    <location>
        <begin position="21"/>
        <end position="120"/>
    </location>
</feature>
<comment type="similarity">
    <text evidence="1 2">Belongs to the anti-sigma-factor antagonist family.</text>
</comment>
<keyword evidence="5" id="KW-1185">Reference proteome</keyword>
<reference evidence="5" key="1">
    <citation type="submission" date="2016-10" db="EMBL/GenBank/DDBJ databases">
        <authorList>
            <person name="Varghese N."/>
            <person name="Submissions S."/>
        </authorList>
    </citation>
    <scope>NUCLEOTIDE SEQUENCE [LARGE SCALE GENOMIC DNA]</scope>
    <source>
        <strain evidence="5">CGMCC 4.3506</strain>
    </source>
</reference>
<name>A0A1G7UAD7_9PSEU</name>
<organism evidence="4 5">
    <name type="scientific">Lentzea fradiae</name>
    <dbReference type="NCBI Taxonomy" id="200378"/>
    <lineage>
        <taxon>Bacteria</taxon>
        <taxon>Bacillati</taxon>
        <taxon>Actinomycetota</taxon>
        <taxon>Actinomycetes</taxon>
        <taxon>Pseudonocardiales</taxon>
        <taxon>Pseudonocardiaceae</taxon>
        <taxon>Lentzea</taxon>
    </lineage>
</organism>
<dbReference type="NCBIfam" id="TIGR00377">
    <property type="entry name" value="ant_ant_sig"/>
    <property type="match status" value="1"/>
</dbReference>
<accession>A0A1G7UAD7</accession>
<dbReference type="Pfam" id="PF01740">
    <property type="entry name" value="STAS"/>
    <property type="match status" value="1"/>
</dbReference>
<dbReference type="InterPro" id="IPR003658">
    <property type="entry name" value="Anti-sigma_ant"/>
</dbReference>
<gene>
    <name evidence="4" type="ORF">SAMN05216553_108104</name>
</gene>
<dbReference type="RefSeq" id="WP_245744056.1">
    <property type="nucleotide sequence ID" value="NZ_FNCC01000008.1"/>
</dbReference>
<dbReference type="InterPro" id="IPR002645">
    <property type="entry name" value="STAS_dom"/>
</dbReference>
<dbReference type="PANTHER" id="PTHR33495">
    <property type="entry name" value="ANTI-SIGMA FACTOR ANTAGONIST TM_1081-RELATED-RELATED"/>
    <property type="match status" value="1"/>
</dbReference>
<dbReference type="PROSITE" id="PS50801">
    <property type="entry name" value="STAS"/>
    <property type="match status" value="1"/>
</dbReference>
<dbReference type="InterPro" id="IPR036513">
    <property type="entry name" value="STAS_dom_sf"/>
</dbReference>
<dbReference type="AlphaFoldDB" id="A0A1G7UAD7"/>
<dbReference type="Proteomes" id="UP000199623">
    <property type="component" value="Unassembled WGS sequence"/>
</dbReference>
<dbReference type="GO" id="GO:0043856">
    <property type="term" value="F:anti-sigma factor antagonist activity"/>
    <property type="evidence" value="ECO:0007669"/>
    <property type="project" value="InterPro"/>
</dbReference>
<dbReference type="STRING" id="200378.SAMN05216553_108104"/>
<dbReference type="CDD" id="cd07043">
    <property type="entry name" value="STAS_anti-anti-sigma_factors"/>
    <property type="match status" value="1"/>
</dbReference>
<evidence type="ECO:0000259" key="3">
    <source>
        <dbReference type="PROSITE" id="PS50801"/>
    </source>
</evidence>
<evidence type="ECO:0000256" key="1">
    <source>
        <dbReference type="ARBA" id="ARBA00009013"/>
    </source>
</evidence>
<sequence length="120" mass="11873">MTVQDPRADQTIELSVGQPAPGVTVLAVSGEVDMVSAPTLRDALVNGLGDGGTFVVDMTGVTFLGSAGLAVLVEAARLAQKGGTALKVVAKARAVTRPLEATGLGEVLSVSDSVDAALGG</sequence>
<proteinExistence type="inferred from homology"/>
<dbReference type="SUPFAM" id="SSF52091">
    <property type="entry name" value="SpoIIaa-like"/>
    <property type="match status" value="1"/>
</dbReference>
<dbReference type="Gene3D" id="3.30.750.24">
    <property type="entry name" value="STAS domain"/>
    <property type="match status" value="1"/>
</dbReference>
<evidence type="ECO:0000256" key="2">
    <source>
        <dbReference type="RuleBase" id="RU003749"/>
    </source>
</evidence>
<dbReference type="PANTHER" id="PTHR33495:SF2">
    <property type="entry name" value="ANTI-SIGMA FACTOR ANTAGONIST TM_1081-RELATED"/>
    <property type="match status" value="1"/>
</dbReference>
<evidence type="ECO:0000313" key="5">
    <source>
        <dbReference type="Proteomes" id="UP000199623"/>
    </source>
</evidence>
<evidence type="ECO:0000313" key="4">
    <source>
        <dbReference type="EMBL" id="SDG44546.1"/>
    </source>
</evidence>
<protein>
    <recommendedName>
        <fullName evidence="2">Anti-sigma factor antagonist</fullName>
    </recommendedName>
</protein>
<dbReference type="EMBL" id="FNCC01000008">
    <property type="protein sequence ID" value="SDG44546.1"/>
    <property type="molecule type" value="Genomic_DNA"/>
</dbReference>